<keyword evidence="4" id="KW-0539">Nucleus</keyword>
<dbReference type="Proteomes" id="UP000236621">
    <property type="component" value="Unassembled WGS sequence"/>
</dbReference>
<dbReference type="InterPro" id="IPR011989">
    <property type="entry name" value="ARM-like"/>
</dbReference>
<dbReference type="GO" id="GO:0005829">
    <property type="term" value="C:cytosol"/>
    <property type="evidence" value="ECO:0007669"/>
    <property type="project" value="TreeGrafter"/>
</dbReference>
<feature type="domain" description="Importin N-terminal" evidence="5">
    <location>
        <begin position="23"/>
        <end position="100"/>
    </location>
</feature>
<organism evidence="6 7">
    <name type="scientific">Tolypocladium capitatum</name>
    <dbReference type="NCBI Taxonomy" id="45235"/>
    <lineage>
        <taxon>Eukaryota</taxon>
        <taxon>Fungi</taxon>
        <taxon>Dikarya</taxon>
        <taxon>Ascomycota</taxon>
        <taxon>Pezizomycotina</taxon>
        <taxon>Sordariomycetes</taxon>
        <taxon>Hypocreomycetidae</taxon>
        <taxon>Hypocreales</taxon>
        <taxon>Ophiocordycipitaceae</taxon>
        <taxon>Tolypocladium</taxon>
    </lineage>
</organism>
<dbReference type="STRING" id="45235.A0A2K3Q8K5"/>
<dbReference type="InterPro" id="IPR056840">
    <property type="entry name" value="HEAT_IPO9_central"/>
</dbReference>
<keyword evidence="2" id="KW-0813">Transport</keyword>
<reference evidence="6 7" key="1">
    <citation type="submission" date="2017-08" db="EMBL/GenBank/DDBJ databases">
        <title>Harnessing the power of phylogenomics to disentangle the directionality and signatures of interkingdom host jumping in the parasitic fungal genus Tolypocladium.</title>
        <authorList>
            <person name="Quandt C.A."/>
            <person name="Patterson W."/>
            <person name="Spatafora J.W."/>
        </authorList>
    </citation>
    <scope>NUCLEOTIDE SEQUENCE [LARGE SCALE GENOMIC DNA]</scope>
    <source>
        <strain evidence="6 7">CBS 113982</strain>
    </source>
</reference>
<dbReference type="GO" id="GO:0006606">
    <property type="term" value="P:protein import into nucleus"/>
    <property type="evidence" value="ECO:0007669"/>
    <property type="project" value="TreeGrafter"/>
</dbReference>
<comment type="subcellular location">
    <subcellularLocation>
        <location evidence="1">Nucleus</location>
    </subcellularLocation>
</comment>
<keyword evidence="3" id="KW-0653">Protein transport</keyword>
<dbReference type="GO" id="GO:0005635">
    <property type="term" value="C:nuclear envelope"/>
    <property type="evidence" value="ECO:0007669"/>
    <property type="project" value="TreeGrafter"/>
</dbReference>
<dbReference type="PROSITE" id="PS50166">
    <property type="entry name" value="IMPORTIN_B_NT"/>
    <property type="match status" value="1"/>
</dbReference>
<protein>
    <submittedName>
        <fullName evidence="6">Importin subunit beta-5</fullName>
    </submittedName>
</protein>
<dbReference type="Gene3D" id="1.25.10.10">
    <property type="entry name" value="Leucine-rich Repeat Variant"/>
    <property type="match status" value="1"/>
</dbReference>
<dbReference type="Pfam" id="PF03810">
    <property type="entry name" value="IBN_N"/>
    <property type="match status" value="1"/>
</dbReference>
<dbReference type="GO" id="GO:0031267">
    <property type="term" value="F:small GTPase binding"/>
    <property type="evidence" value="ECO:0007669"/>
    <property type="project" value="InterPro"/>
</dbReference>
<sequence length="1082" mass="118671">MEDQLVRLLANTQLPDQGPRQQAEIDLKRARANPAFPLSLANIASHTSVATTVRQSALSTLRLFVEDNWAADDPGDEPQVPISDDARKLLQQSLLDLALSPDEDRKVKIAASYAVGKIAIHDFPDQWPSLLPTVLGVMPHGTDAQLHGALRVLGDLVDESLSEDQFFSMARDIARALTDVALSPNRKPMLRALAVSVFRGCLDLMNMVKESHAHEVEAFAKQLLEGDAASSPGWIPFFVHVLQERLPAEDLSAGQPDSWNSIVALKLQVVKTLIRLRRGFANLLSPHSTTFFSAVWDELTIMQEPHDRLYIQANAQGRLEDSDNLPYTLDFLVLEELDFLNQCFRAPRVKAELDAQLQAHASVHDVPWVAQIMAMLVGYSHVTQEEEELWDIDCSLYLAEETSVTANYTARTAAGDLLIKMGEWFDQRTVDGLFGYTNTLFHANGTSWRSQEAALYLFVMLLSDFQDLGKPIPEPVAIEYYKLVDFTIARTEEPLLRARGYLVAGMLGRSFQLPSVQPNGANAAVPLLEHMIESITSAESEVVQVACIKAVEGLISAERVSLDKQVPTIVAIHTYMDGKDPAEMEEADELLVTLAEALRAAIIMDTKIALSNDVQPVDLLFLLAKLGASNFQVTMLVSESFEEIVKTLSDNASFSALCAKTLPTLTGAFDVASLTDDNPLVTVATELLAVLAEHGSEPLPDGFVAATFPKLNRLLMESNEGEVLRPGSETVKWILMHDHQQVFSWQDGNGVSGLEVCLRIIDRLLKPEIEDNSASEVGGLAAELVEKAGQERLGPYLPQLLQAVATRVDSAHAAPFIQSLILVFARLSLAGAHDVVEFLSQLQFNGQSGLQIVLAKWLENSISFAGYDEIRQNVIALSKLYSLNDPRLAQITVKGDLIVGADDGRIKTRSRAKQSMSLGPHAALRGVHDANSELELMREVMGEDKQANKANNPPDPDQYTIVPATLKIVKVLIEELLSASGASAAANAASAAIAANADFDSDDDGWEDEDDTLDLSLDATKADLMSFMEAGGQRRRDDETQAYLTDFFIRCARENVANFQEWYNMLSDDEKAKLNEVANAAG</sequence>
<evidence type="ECO:0000313" key="7">
    <source>
        <dbReference type="Proteomes" id="UP000236621"/>
    </source>
</evidence>
<dbReference type="InterPro" id="IPR001494">
    <property type="entry name" value="Importin-beta_N"/>
</dbReference>
<dbReference type="SMART" id="SM00913">
    <property type="entry name" value="IBN_N"/>
    <property type="match status" value="1"/>
</dbReference>
<proteinExistence type="predicted"/>
<evidence type="ECO:0000259" key="5">
    <source>
        <dbReference type="PROSITE" id="PS50166"/>
    </source>
</evidence>
<evidence type="ECO:0000313" key="6">
    <source>
        <dbReference type="EMBL" id="PNY23880.1"/>
    </source>
</evidence>
<dbReference type="SUPFAM" id="SSF48371">
    <property type="entry name" value="ARM repeat"/>
    <property type="match status" value="1"/>
</dbReference>
<dbReference type="EMBL" id="NRSZ01001020">
    <property type="protein sequence ID" value="PNY23880.1"/>
    <property type="molecule type" value="Genomic_DNA"/>
</dbReference>
<dbReference type="PANTHER" id="PTHR10997:SF9">
    <property type="entry name" value="IMPORTIN-9"/>
    <property type="match status" value="1"/>
</dbReference>
<evidence type="ECO:0000256" key="2">
    <source>
        <dbReference type="ARBA" id="ARBA00022448"/>
    </source>
</evidence>
<evidence type="ECO:0000256" key="4">
    <source>
        <dbReference type="ARBA" id="ARBA00023242"/>
    </source>
</evidence>
<dbReference type="InterPro" id="IPR016024">
    <property type="entry name" value="ARM-type_fold"/>
</dbReference>
<gene>
    <name evidence="6" type="ORF">TCAP_06177</name>
</gene>
<dbReference type="AlphaFoldDB" id="A0A2K3Q8K5"/>
<evidence type="ECO:0000256" key="3">
    <source>
        <dbReference type="ARBA" id="ARBA00022927"/>
    </source>
</evidence>
<name>A0A2K3Q8K5_9HYPO</name>
<dbReference type="PANTHER" id="PTHR10997">
    <property type="entry name" value="IMPORTIN-7, 8, 11"/>
    <property type="match status" value="1"/>
</dbReference>
<dbReference type="Pfam" id="PF25018">
    <property type="entry name" value="HEAT_IPO9_c"/>
    <property type="match status" value="1"/>
</dbReference>
<dbReference type="OrthoDB" id="431626at2759"/>
<accession>A0A2K3Q8K5</accession>
<evidence type="ECO:0000256" key="1">
    <source>
        <dbReference type="ARBA" id="ARBA00004123"/>
    </source>
</evidence>
<keyword evidence="7" id="KW-1185">Reference proteome</keyword>
<comment type="caution">
    <text evidence="6">The sequence shown here is derived from an EMBL/GenBank/DDBJ whole genome shotgun (WGS) entry which is preliminary data.</text>
</comment>